<keyword evidence="7" id="KW-1185">Reference proteome</keyword>
<evidence type="ECO:0000256" key="1">
    <source>
        <dbReference type="ARBA" id="ARBA00004141"/>
    </source>
</evidence>
<proteinExistence type="predicted"/>
<dbReference type="InterPro" id="IPR011701">
    <property type="entry name" value="MFS"/>
</dbReference>
<dbReference type="Proteomes" id="UP000194280">
    <property type="component" value="Unassembled WGS sequence"/>
</dbReference>
<dbReference type="STRING" id="1157616.A0A1Z5SW73"/>
<feature type="transmembrane region" description="Helical" evidence="5">
    <location>
        <begin position="398"/>
        <end position="419"/>
    </location>
</feature>
<feature type="transmembrane region" description="Helical" evidence="5">
    <location>
        <begin position="216"/>
        <end position="235"/>
    </location>
</feature>
<dbReference type="EMBL" id="MUNK01000217">
    <property type="protein sequence ID" value="OTA25063.1"/>
    <property type="molecule type" value="Genomic_DNA"/>
</dbReference>
<gene>
    <name evidence="6" type="ORF">BTJ68_10700</name>
</gene>
<evidence type="ECO:0008006" key="8">
    <source>
        <dbReference type="Google" id="ProtNLM"/>
    </source>
</evidence>
<dbReference type="Gene3D" id="1.20.1250.20">
    <property type="entry name" value="MFS general substrate transporter like domains"/>
    <property type="match status" value="1"/>
</dbReference>
<protein>
    <recommendedName>
        <fullName evidence="8">Major facilitator superfamily (MFS) profile domain-containing protein</fullName>
    </recommendedName>
</protein>
<feature type="transmembrane region" description="Helical" evidence="5">
    <location>
        <begin position="495"/>
        <end position="515"/>
    </location>
</feature>
<comment type="subcellular location">
    <subcellularLocation>
        <location evidence="1">Membrane</location>
        <topology evidence="1">Multi-pass membrane protein</topology>
    </subcellularLocation>
</comment>
<evidence type="ECO:0000256" key="3">
    <source>
        <dbReference type="ARBA" id="ARBA00022989"/>
    </source>
</evidence>
<keyword evidence="4 5" id="KW-0472">Membrane</keyword>
<dbReference type="PANTHER" id="PTHR23502">
    <property type="entry name" value="MAJOR FACILITATOR SUPERFAMILY"/>
    <property type="match status" value="1"/>
</dbReference>
<evidence type="ECO:0000256" key="4">
    <source>
        <dbReference type="ARBA" id="ARBA00023136"/>
    </source>
</evidence>
<reference evidence="6 7" key="1">
    <citation type="submission" date="2017-01" db="EMBL/GenBank/DDBJ databases">
        <title>The recent genome duplication of the halophilic yeast Hortaea werneckii: insights from long-read sequencing.</title>
        <authorList>
            <person name="Sinha S."/>
            <person name="Flibotte S."/>
            <person name="Neira M."/>
            <person name="Lenassi M."/>
            <person name="Gostincar C."/>
            <person name="Stajich J.E."/>
            <person name="Nislow C.E."/>
        </authorList>
    </citation>
    <scope>NUCLEOTIDE SEQUENCE [LARGE SCALE GENOMIC DNA]</scope>
    <source>
        <strain evidence="6 7">EXF-2000</strain>
    </source>
</reference>
<evidence type="ECO:0000313" key="6">
    <source>
        <dbReference type="EMBL" id="OTA25063.1"/>
    </source>
</evidence>
<dbReference type="GO" id="GO:0022857">
    <property type="term" value="F:transmembrane transporter activity"/>
    <property type="evidence" value="ECO:0007669"/>
    <property type="project" value="InterPro"/>
</dbReference>
<feature type="transmembrane region" description="Helical" evidence="5">
    <location>
        <begin position="463"/>
        <end position="483"/>
    </location>
</feature>
<dbReference type="GO" id="GO:0005886">
    <property type="term" value="C:plasma membrane"/>
    <property type="evidence" value="ECO:0007669"/>
    <property type="project" value="TreeGrafter"/>
</dbReference>
<dbReference type="OrthoDB" id="268400at2759"/>
<keyword evidence="3 5" id="KW-1133">Transmembrane helix</keyword>
<evidence type="ECO:0000313" key="7">
    <source>
        <dbReference type="Proteomes" id="UP000194280"/>
    </source>
</evidence>
<evidence type="ECO:0000256" key="2">
    <source>
        <dbReference type="ARBA" id="ARBA00022692"/>
    </source>
</evidence>
<dbReference type="SUPFAM" id="SSF103473">
    <property type="entry name" value="MFS general substrate transporter"/>
    <property type="match status" value="1"/>
</dbReference>
<feature type="transmembrane region" description="Helical" evidence="5">
    <location>
        <begin position="63"/>
        <end position="90"/>
    </location>
</feature>
<dbReference type="InterPro" id="IPR036259">
    <property type="entry name" value="MFS_trans_sf"/>
</dbReference>
<name>A0A1Z5SW73_HORWE</name>
<comment type="caution">
    <text evidence="6">The sequence shown here is derived from an EMBL/GenBank/DDBJ whole genome shotgun (WGS) entry which is preliminary data.</text>
</comment>
<dbReference type="AlphaFoldDB" id="A0A1Z5SW73"/>
<feature type="transmembrane region" description="Helical" evidence="5">
    <location>
        <begin position="102"/>
        <end position="126"/>
    </location>
</feature>
<feature type="transmembrane region" description="Helical" evidence="5">
    <location>
        <begin position="425"/>
        <end position="451"/>
    </location>
</feature>
<dbReference type="PANTHER" id="PTHR23502:SF164">
    <property type="entry name" value="MAJOR FACILITATOR SUPERFAMILY (MFS) PROFILE DOMAIN-CONTAINING PROTEIN"/>
    <property type="match status" value="1"/>
</dbReference>
<feature type="transmembrane region" description="Helical" evidence="5">
    <location>
        <begin position="356"/>
        <end position="377"/>
    </location>
</feature>
<feature type="transmembrane region" description="Helical" evidence="5">
    <location>
        <begin position="313"/>
        <end position="336"/>
    </location>
</feature>
<sequence>MEKEKVTAVVDKYEHVDDDLVKVKKPGAMGTVTISDTEDVIMVPTPSADPQDPLNMPKWRKMLFIVLLSIFSSIGLALVSGFGGLLGFYIPQYEAEGIGYNGISRLMTFPTMFMGVGNLICIPLAMAIGRRPVYLGSLVLLVAGGVLAAYAKDYNWHLGARMLLGFSAGNSEALEIHFLHERSTCITYQVTIQTVVNCVYCLFASPIAGAIGPGNWYNLGAGLSAATLLFSVFLAPETKYVRSLAAYGQTTETVSDNPDDCHDNSPPQIRISERPAFDYENFAARTWRSDLRLFSVVPDWSEGLYALRNTFQVLLFPNVLWAFCLNGLTIGVNIAIGTTYGEIMQTGYGWGHSSVSYVTAGQIVTALIALPVLGKGSDWAIKRAAKRNGGVHEPENRLLLLWLPIIVGVISATIYGQAAQHPDQYHWFAIAFVYAAYYFCFLGANIGGITYLLDSYPARSAPVLVVICAFRGFVSFGTSYGVTDFIETSGYDGSFGTYAGLTALFGLLGLPVFFFGKRIRQFTGKWAVKSTNGRPSQSY</sequence>
<dbReference type="InParanoid" id="A0A1Z5SW73"/>
<feature type="transmembrane region" description="Helical" evidence="5">
    <location>
        <begin position="133"/>
        <end position="151"/>
    </location>
</feature>
<organism evidence="6 7">
    <name type="scientific">Hortaea werneckii EXF-2000</name>
    <dbReference type="NCBI Taxonomy" id="1157616"/>
    <lineage>
        <taxon>Eukaryota</taxon>
        <taxon>Fungi</taxon>
        <taxon>Dikarya</taxon>
        <taxon>Ascomycota</taxon>
        <taxon>Pezizomycotina</taxon>
        <taxon>Dothideomycetes</taxon>
        <taxon>Dothideomycetidae</taxon>
        <taxon>Mycosphaerellales</taxon>
        <taxon>Teratosphaeriaceae</taxon>
        <taxon>Hortaea</taxon>
    </lineage>
</organism>
<dbReference type="Pfam" id="PF07690">
    <property type="entry name" value="MFS_1"/>
    <property type="match status" value="1"/>
</dbReference>
<dbReference type="VEuPathDB" id="FungiDB:BTJ68_10700"/>
<keyword evidence="2 5" id="KW-0812">Transmembrane</keyword>
<evidence type="ECO:0000256" key="5">
    <source>
        <dbReference type="SAM" id="Phobius"/>
    </source>
</evidence>
<accession>A0A1Z5SW73</accession>